<dbReference type="SUPFAM" id="SSF51445">
    <property type="entry name" value="(Trans)glycosidases"/>
    <property type="match status" value="1"/>
</dbReference>
<dbReference type="Proteomes" id="UP001597199">
    <property type="component" value="Unassembled WGS sequence"/>
</dbReference>
<dbReference type="Gene3D" id="2.60.120.260">
    <property type="entry name" value="Galactose-binding domain-like"/>
    <property type="match status" value="2"/>
</dbReference>
<dbReference type="Pfam" id="PF01301">
    <property type="entry name" value="Glyco_hydro_35"/>
    <property type="match status" value="1"/>
</dbReference>
<dbReference type="InterPro" id="IPR001944">
    <property type="entry name" value="Glycoside_Hdrlase_35"/>
</dbReference>
<evidence type="ECO:0000256" key="4">
    <source>
        <dbReference type="RuleBase" id="RU003679"/>
    </source>
</evidence>
<evidence type="ECO:0000313" key="8">
    <source>
        <dbReference type="EMBL" id="MFD1398253.1"/>
    </source>
</evidence>
<organism evidence="8 9">
    <name type="scientific">Lacticaseibacillus suilingensis</name>
    <dbReference type="NCBI Taxonomy" id="2799577"/>
    <lineage>
        <taxon>Bacteria</taxon>
        <taxon>Bacillati</taxon>
        <taxon>Bacillota</taxon>
        <taxon>Bacilli</taxon>
        <taxon>Lactobacillales</taxon>
        <taxon>Lactobacillaceae</taxon>
        <taxon>Lacticaseibacillus</taxon>
    </lineage>
</organism>
<comment type="similarity">
    <text evidence="1 4">Belongs to the glycosyl hydrolase 35 family.</text>
</comment>
<evidence type="ECO:0000256" key="1">
    <source>
        <dbReference type="ARBA" id="ARBA00009809"/>
    </source>
</evidence>
<keyword evidence="2" id="KW-0378">Hydrolase</keyword>
<accession>A0ABW4BDW4</accession>
<dbReference type="RefSeq" id="WP_204117883.1">
    <property type="nucleotide sequence ID" value="NZ_BOLV01000001.1"/>
</dbReference>
<feature type="domain" description="Beta-galactosidase galactose-binding" evidence="7">
    <location>
        <begin position="505"/>
        <end position="563"/>
    </location>
</feature>
<keyword evidence="9" id="KW-1185">Reference proteome</keyword>
<dbReference type="SUPFAM" id="SSF49785">
    <property type="entry name" value="Galactose-binding domain-like"/>
    <property type="match status" value="1"/>
</dbReference>
<dbReference type="InterPro" id="IPR017853">
    <property type="entry name" value="GH"/>
</dbReference>
<dbReference type="PIRSF" id="PIRSF006336">
    <property type="entry name" value="B-gal"/>
    <property type="match status" value="1"/>
</dbReference>
<feature type="domain" description="Beta-galactosidase 1-like first all-beta" evidence="6">
    <location>
        <begin position="373"/>
        <end position="487"/>
    </location>
</feature>
<evidence type="ECO:0000313" key="9">
    <source>
        <dbReference type="Proteomes" id="UP001597199"/>
    </source>
</evidence>
<dbReference type="InterPro" id="IPR008979">
    <property type="entry name" value="Galactose-bd-like_sf"/>
</dbReference>
<sequence>MTRFKIEHDFLLDGQPFKILSGAIHYFRIHPSDWEHSLYNLKALGFNTVETIVPWNIHEPHEGQFDFSGGHDLAAFLRTAQRLGLYAIVRPSPYICGEWEFGGTPAWLLNKPMRIRSNDPAYLRQVNAYYDQLMPQLAPLQLDQGGNILMFQIENEYGSYSEDKAYLRALKQMMTSHGLTQPFFTSDGPWQAALRAGSLIDDDVLATGNFGSHAADNMIALQTFLRQHGKDWPLMCMEFWTGWFNRWHEPIVRRDTAEFASEVSGVLQRGSLNLYMFHGGTNFGFMNGASARGQRDLPQITSYDYDAPLNEQGNPTAKYTALQQVVKSVLPNVKQLPPRVKPAMAVTAIPLAGKVSLFNVLPQLAQRQSSQYPQTMEALGQNTGYLLYVTDLPNDSATQRLRLIDVSDRAQVFINQQLIETQEPAAIGNDITIPLPRPTNQLAILVENMGRVQYGHKFLAASQHKGIRTGVMADLHFVLNWQHYPLPLENLDQLDFSQGWSPHQPAFYQYRFNCAAPQDTFADLSGFGKGCMFVNGVNLGRFWLVGPTLSLYIAHGFLKAGENEIIIFETEGQYQPTLTLRKTPLYLPESEKRP</sequence>
<reference evidence="9" key="1">
    <citation type="journal article" date="2019" name="Int. J. Syst. Evol. Microbiol.">
        <title>The Global Catalogue of Microorganisms (GCM) 10K type strain sequencing project: providing services to taxonomists for standard genome sequencing and annotation.</title>
        <authorList>
            <consortium name="The Broad Institute Genomics Platform"/>
            <consortium name="The Broad Institute Genome Sequencing Center for Infectious Disease"/>
            <person name="Wu L."/>
            <person name="Ma J."/>
        </authorList>
    </citation>
    <scope>NUCLEOTIDE SEQUENCE [LARGE SCALE GENOMIC DNA]</scope>
    <source>
        <strain evidence="9">CCM 9110</strain>
    </source>
</reference>
<comment type="caution">
    <text evidence="8">The sequence shown here is derived from an EMBL/GenBank/DDBJ whole genome shotgun (WGS) entry which is preliminary data.</text>
</comment>
<evidence type="ECO:0000259" key="5">
    <source>
        <dbReference type="Pfam" id="PF01301"/>
    </source>
</evidence>
<dbReference type="PRINTS" id="PR00742">
    <property type="entry name" value="GLHYDRLASE35"/>
</dbReference>
<dbReference type="Pfam" id="PF21317">
    <property type="entry name" value="BetaGal_ABD_1"/>
    <property type="match status" value="1"/>
</dbReference>
<keyword evidence="3" id="KW-0326">Glycosidase</keyword>
<evidence type="ECO:0000256" key="3">
    <source>
        <dbReference type="ARBA" id="ARBA00023295"/>
    </source>
</evidence>
<dbReference type="InterPro" id="IPR026283">
    <property type="entry name" value="B-gal_1-like"/>
</dbReference>
<dbReference type="PANTHER" id="PTHR23421">
    <property type="entry name" value="BETA-GALACTOSIDASE RELATED"/>
    <property type="match status" value="1"/>
</dbReference>
<dbReference type="Gene3D" id="3.20.20.80">
    <property type="entry name" value="Glycosidases"/>
    <property type="match status" value="1"/>
</dbReference>
<feature type="domain" description="Glycoside hydrolase 35 catalytic" evidence="5">
    <location>
        <begin position="10"/>
        <end position="328"/>
    </location>
</feature>
<dbReference type="InterPro" id="IPR031330">
    <property type="entry name" value="Gly_Hdrlase_35_cat"/>
</dbReference>
<dbReference type="Pfam" id="PF21467">
    <property type="entry name" value="BetaGal_gal-bd"/>
    <property type="match status" value="1"/>
</dbReference>
<name>A0ABW4BDW4_9LACO</name>
<evidence type="ECO:0000259" key="7">
    <source>
        <dbReference type="Pfam" id="PF21467"/>
    </source>
</evidence>
<proteinExistence type="inferred from homology"/>
<dbReference type="EMBL" id="JBHTOA010000016">
    <property type="protein sequence ID" value="MFD1398253.1"/>
    <property type="molecule type" value="Genomic_DNA"/>
</dbReference>
<gene>
    <name evidence="8" type="ORF">ACFQ41_02905</name>
</gene>
<evidence type="ECO:0000259" key="6">
    <source>
        <dbReference type="Pfam" id="PF21317"/>
    </source>
</evidence>
<protein>
    <submittedName>
        <fullName evidence="8">Beta-galactosidase family protein</fullName>
    </submittedName>
</protein>
<dbReference type="InterPro" id="IPR048913">
    <property type="entry name" value="BetaGal_gal-bd"/>
</dbReference>
<dbReference type="InterPro" id="IPR048912">
    <property type="entry name" value="BetaGal1-like_ABD1"/>
</dbReference>
<evidence type="ECO:0000256" key="2">
    <source>
        <dbReference type="ARBA" id="ARBA00022801"/>
    </source>
</evidence>